<dbReference type="InterPro" id="IPR051465">
    <property type="entry name" value="Cell_Envelope_Struct_Comp"/>
</dbReference>
<dbReference type="InterPro" id="IPR001119">
    <property type="entry name" value="SLH_dom"/>
</dbReference>
<dbReference type="PROSITE" id="PS51272">
    <property type="entry name" value="SLH"/>
    <property type="match status" value="3"/>
</dbReference>
<keyword evidence="1" id="KW-0732">Signal</keyword>
<dbReference type="SUPFAM" id="SSF49265">
    <property type="entry name" value="Fibronectin type III"/>
    <property type="match status" value="1"/>
</dbReference>
<comment type="caution">
    <text evidence="4">The sequence shown here is derived from an EMBL/GenBank/DDBJ whole genome shotgun (WGS) entry which is preliminary data.</text>
</comment>
<feature type="chain" id="PRO_5040889139" evidence="1">
    <location>
        <begin position="26"/>
        <end position="1174"/>
    </location>
</feature>
<organism evidence="4 5">
    <name type="scientific">Cohnella ginsengisoli</name>
    <dbReference type="NCBI Taxonomy" id="425004"/>
    <lineage>
        <taxon>Bacteria</taxon>
        <taxon>Bacillati</taxon>
        <taxon>Bacillota</taxon>
        <taxon>Bacilli</taxon>
        <taxon>Bacillales</taxon>
        <taxon>Paenibacillaceae</taxon>
        <taxon>Cohnella</taxon>
    </lineage>
</organism>
<feature type="domain" description="SLH" evidence="3">
    <location>
        <begin position="1044"/>
        <end position="1107"/>
    </location>
</feature>
<dbReference type="InterPro" id="IPR003961">
    <property type="entry name" value="FN3_dom"/>
</dbReference>
<dbReference type="AlphaFoldDB" id="A0A9X4KMV0"/>
<evidence type="ECO:0000259" key="2">
    <source>
        <dbReference type="PROSITE" id="PS50853"/>
    </source>
</evidence>
<dbReference type="Pfam" id="PF00041">
    <property type="entry name" value="fn3"/>
    <property type="match status" value="1"/>
</dbReference>
<sequence length="1174" mass="121295">MAWLSVLAVVSLLTGSLGLGHLAFAASPAAPTAQGLEESVRASDYTSGATLKLYLSTSGTPAATVPNVTSPSYTFENVEPNSDGYYVTQTVAGQESVNSSFVGVSLRTPTATAGIGYVTVGNIYSGADVTLYEAASGQAVSATPTDLGGGTLKYEGLEARKSYYAVQQINGVLSLGSSYATVQPAIPAAPTAQGLEESVKASDYTSGATLKLYLSTSATPVATAPSVTATTYTFENVEPNSSGYYVTQTVAGEESLNSSFVGASLRTPTATAGDGYVRVGNIYSGAEVTLYEAGSGQAVSATPTDLGDGTLKYEGLEARKSYYAVQQINGVLSLGSSYATVQPAIPAAPTAQGLEESVKASDYTSGATLKLYLSTSATPVEMAPSVTATTYTFENVEPNSSGYYVTQTVAGEESLNSSFVGASLRMPTATAGVGYVTVGNIYPGAAVTLYEADSNAAVTAAPTDPGDGTLKYEGLEARKSYYAVQEINGVLSLGSSYATVQPAIPAAPTAQGLEESVKASDYTSGATLKLYLSTGGAPVATATSVAGATYTFENVVPNHVQYYVTQTVGGEESENSVFVNASLRTPTAAAGVGYVDIRKVYPGATVILYDYETNMAVEAEPDMLDDGSVRYDGLTPGRSYYGVQRINGTVSEPTRIVTLPRAPDAPKDVAAVAGNGQATITFTPPEEDGGAPITGYEVTANPGNIVAVGTGSPIVMTGLTNGVSYTFTVKAINAAGSSEASEPSSAVSPWEPVFSNVSTRPILILINGRTENIGQASETAAGGRSVLTLTVDERLLADKLAAEGAGAVITLPMPGDSDVNRAELNGRMVQSLIDHAAVLVVQAGQASYTLPAAQIDLSRLARQLGAPEDLSGVMLRIEIAKPTADELEAMSAAAKKDNLSIIASPIAFKVSAAYGEHSVEVTTFGKYVTRTIALPGQADAERLTTAVVLEKDGTLRHVPTKLVVADGKYFAKINSLTNSLYAVVWHPLSFADVANHWAKQAVEDLGARMIVEGDGGVFDPDRDVTRAEFAAILARGLGLRLEAGASAYTDVRPSDWFAGAIGAVQTYGLIEGFEDGSFRPNDKMSREQAMTLLARAMSITGLAPVQAGTAVAGTLQSYADGRAVSDWAADSIAACLNAGLVGGRSDKLLAPQATVTRAEAATMIQRLLKQSGLI</sequence>
<accession>A0A9X4KMV0</accession>
<evidence type="ECO:0000313" key="4">
    <source>
        <dbReference type="EMBL" id="MDG0794611.1"/>
    </source>
</evidence>
<dbReference type="Proteomes" id="UP001153387">
    <property type="component" value="Unassembled WGS sequence"/>
</dbReference>
<evidence type="ECO:0000313" key="5">
    <source>
        <dbReference type="Proteomes" id="UP001153387"/>
    </source>
</evidence>
<protein>
    <submittedName>
        <fullName evidence="4">S-layer homology domain-containing protein</fullName>
    </submittedName>
</protein>
<dbReference type="SMART" id="SM00060">
    <property type="entry name" value="FN3"/>
    <property type="match status" value="1"/>
</dbReference>
<feature type="signal peptide" evidence="1">
    <location>
        <begin position="1"/>
        <end position="25"/>
    </location>
</feature>
<dbReference type="InterPro" id="IPR036116">
    <property type="entry name" value="FN3_sf"/>
</dbReference>
<proteinExistence type="predicted"/>
<reference evidence="4 5" key="1">
    <citation type="submission" date="2022-10" db="EMBL/GenBank/DDBJ databases">
        <title>Comparative genomic analysis of Cohnella hashimotonis sp. nov., isolated from the International Space Station.</title>
        <authorList>
            <person name="Simpson A."/>
            <person name="Venkateswaran K."/>
        </authorList>
    </citation>
    <scope>NUCLEOTIDE SEQUENCE [LARGE SCALE GENOMIC DNA]</scope>
    <source>
        <strain evidence="4 5">DSM 18997</strain>
    </source>
</reference>
<dbReference type="InterPro" id="IPR013783">
    <property type="entry name" value="Ig-like_fold"/>
</dbReference>
<dbReference type="CDD" id="cd00063">
    <property type="entry name" value="FN3"/>
    <property type="match status" value="1"/>
</dbReference>
<dbReference type="PANTHER" id="PTHR43308:SF5">
    <property type="entry name" value="S-LAYER PROTEIN _ PEPTIDOGLYCAN ENDO-BETA-N-ACETYLGLUCOSAMINIDASE"/>
    <property type="match status" value="1"/>
</dbReference>
<evidence type="ECO:0000259" key="3">
    <source>
        <dbReference type="PROSITE" id="PS51272"/>
    </source>
</evidence>
<keyword evidence="5" id="KW-1185">Reference proteome</keyword>
<dbReference type="PANTHER" id="PTHR43308">
    <property type="entry name" value="OUTER MEMBRANE PROTEIN ALPHA-RELATED"/>
    <property type="match status" value="1"/>
</dbReference>
<dbReference type="Pfam" id="PF00395">
    <property type="entry name" value="SLH"/>
    <property type="match status" value="3"/>
</dbReference>
<dbReference type="Gene3D" id="2.60.40.10">
    <property type="entry name" value="Immunoglobulins"/>
    <property type="match status" value="1"/>
</dbReference>
<feature type="domain" description="SLH" evidence="3">
    <location>
        <begin position="1115"/>
        <end position="1174"/>
    </location>
</feature>
<feature type="domain" description="SLH" evidence="3">
    <location>
        <begin position="985"/>
        <end position="1043"/>
    </location>
</feature>
<name>A0A9X4KMV0_9BACL</name>
<dbReference type="RefSeq" id="WP_277568340.1">
    <property type="nucleotide sequence ID" value="NZ_JAPDHZ010000006.1"/>
</dbReference>
<gene>
    <name evidence="4" type="ORF">OMP38_30040</name>
</gene>
<dbReference type="PROSITE" id="PS50853">
    <property type="entry name" value="FN3"/>
    <property type="match status" value="1"/>
</dbReference>
<dbReference type="EMBL" id="JAPDHZ010000006">
    <property type="protein sequence ID" value="MDG0794611.1"/>
    <property type="molecule type" value="Genomic_DNA"/>
</dbReference>
<feature type="domain" description="Fibronectin type-III" evidence="2">
    <location>
        <begin position="662"/>
        <end position="751"/>
    </location>
</feature>
<evidence type="ECO:0000256" key="1">
    <source>
        <dbReference type="SAM" id="SignalP"/>
    </source>
</evidence>